<sequence>MNPASQELNQSGPQLLCVAQYWRGLDSNGQPLPLHWALFALNGATRESLAVSSSAKGADGQNDHWGTCYQAIGNIDTFEYSCQELEYMELLAQDYRGCLCVGEIDASDLEEVGKLLEKVSVYRGREDWNCQNWVYGALEKLKRNGWVREEVTPNGVKNELNDVLERWNLNA</sequence>
<comment type="caution">
    <text evidence="1">The sequence shown here is derived from an EMBL/GenBank/DDBJ whole genome shotgun (WGS) entry which is preliminary data.</text>
</comment>
<accession>A0ACB8BRY3</accession>
<organism evidence="1 2">
    <name type="scientific">Leucogyrophana mollusca</name>
    <dbReference type="NCBI Taxonomy" id="85980"/>
    <lineage>
        <taxon>Eukaryota</taxon>
        <taxon>Fungi</taxon>
        <taxon>Dikarya</taxon>
        <taxon>Basidiomycota</taxon>
        <taxon>Agaricomycotina</taxon>
        <taxon>Agaricomycetes</taxon>
        <taxon>Agaricomycetidae</taxon>
        <taxon>Boletales</taxon>
        <taxon>Boletales incertae sedis</taxon>
        <taxon>Leucogyrophana</taxon>
    </lineage>
</organism>
<name>A0ACB8BRY3_9AGAM</name>
<dbReference type="Proteomes" id="UP000790709">
    <property type="component" value="Unassembled WGS sequence"/>
</dbReference>
<dbReference type="EMBL" id="MU266359">
    <property type="protein sequence ID" value="KAH7927905.1"/>
    <property type="molecule type" value="Genomic_DNA"/>
</dbReference>
<gene>
    <name evidence="1" type="ORF">BV22DRAFT_1193204</name>
</gene>
<proteinExistence type="predicted"/>
<keyword evidence="2" id="KW-1185">Reference proteome</keyword>
<evidence type="ECO:0000313" key="2">
    <source>
        <dbReference type="Proteomes" id="UP000790709"/>
    </source>
</evidence>
<evidence type="ECO:0000313" key="1">
    <source>
        <dbReference type="EMBL" id="KAH7927905.1"/>
    </source>
</evidence>
<reference evidence="1" key="1">
    <citation type="journal article" date="2021" name="New Phytol.">
        <title>Evolutionary innovations through gain and loss of genes in the ectomycorrhizal Boletales.</title>
        <authorList>
            <person name="Wu G."/>
            <person name="Miyauchi S."/>
            <person name="Morin E."/>
            <person name="Kuo A."/>
            <person name="Drula E."/>
            <person name="Varga T."/>
            <person name="Kohler A."/>
            <person name="Feng B."/>
            <person name="Cao Y."/>
            <person name="Lipzen A."/>
            <person name="Daum C."/>
            <person name="Hundley H."/>
            <person name="Pangilinan J."/>
            <person name="Johnson J."/>
            <person name="Barry K."/>
            <person name="LaButti K."/>
            <person name="Ng V."/>
            <person name="Ahrendt S."/>
            <person name="Min B."/>
            <person name="Choi I.G."/>
            <person name="Park H."/>
            <person name="Plett J.M."/>
            <person name="Magnuson J."/>
            <person name="Spatafora J.W."/>
            <person name="Nagy L.G."/>
            <person name="Henrissat B."/>
            <person name="Grigoriev I.V."/>
            <person name="Yang Z.L."/>
            <person name="Xu J."/>
            <person name="Martin F.M."/>
        </authorList>
    </citation>
    <scope>NUCLEOTIDE SEQUENCE</scope>
    <source>
        <strain evidence="1">KUC20120723A-06</strain>
    </source>
</reference>
<protein>
    <submittedName>
        <fullName evidence="1">Uncharacterized protein</fullName>
    </submittedName>
</protein>